<proteinExistence type="predicted"/>
<gene>
    <name evidence="1" type="ORF">RCL2_001734700</name>
</gene>
<dbReference type="AlphaFoldDB" id="A0A8H3LQV7"/>
<dbReference type="Proteomes" id="UP000615446">
    <property type="component" value="Unassembled WGS sequence"/>
</dbReference>
<dbReference type="EMBL" id="BLAL01000194">
    <property type="protein sequence ID" value="GES90505.1"/>
    <property type="molecule type" value="Genomic_DNA"/>
</dbReference>
<sequence length="97" mass="11614">MFVVFNWLNVTCWEICDWATISQCQFLCYSKCKIKFITQKSRLKINGIFTYTHGSSTVSREITTNILDTRLQEAYPSDRYEVQLFVRFPFRKFSDFL</sequence>
<protein>
    <submittedName>
        <fullName evidence="1">Uncharacterized protein</fullName>
    </submittedName>
</protein>
<comment type="caution">
    <text evidence="1">The sequence shown here is derived from an EMBL/GenBank/DDBJ whole genome shotgun (WGS) entry which is preliminary data.</text>
</comment>
<name>A0A8H3LQV7_9GLOM</name>
<evidence type="ECO:0000313" key="1">
    <source>
        <dbReference type="EMBL" id="GES90505.1"/>
    </source>
</evidence>
<accession>A0A8H3LQV7</accession>
<organism evidence="1 2">
    <name type="scientific">Rhizophagus clarus</name>
    <dbReference type="NCBI Taxonomy" id="94130"/>
    <lineage>
        <taxon>Eukaryota</taxon>
        <taxon>Fungi</taxon>
        <taxon>Fungi incertae sedis</taxon>
        <taxon>Mucoromycota</taxon>
        <taxon>Glomeromycotina</taxon>
        <taxon>Glomeromycetes</taxon>
        <taxon>Glomerales</taxon>
        <taxon>Glomeraceae</taxon>
        <taxon>Rhizophagus</taxon>
    </lineage>
</organism>
<reference evidence="1" key="1">
    <citation type="submission" date="2019-10" db="EMBL/GenBank/DDBJ databases">
        <title>Conservation and host-specific expression of non-tandemly repeated heterogenous ribosome RNA gene in arbuscular mycorrhizal fungi.</title>
        <authorList>
            <person name="Maeda T."/>
            <person name="Kobayashi Y."/>
            <person name="Nakagawa T."/>
            <person name="Ezawa T."/>
            <person name="Yamaguchi K."/>
            <person name="Bino T."/>
            <person name="Nishimoto Y."/>
            <person name="Shigenobu S."/>
            <person name="Kawaguchi M."/>
        </authorList>
    </citation>
    <scope>NUCLEOTIDE SEQUENCE</scope>
    <source>
        <strain evidence="1">HR1</strain>
    </source>
</reference>
<evidence type="ECO:0000313" key="2">
    <source>
        <dbReference type="Proteomes" id="UP000615446"/>
    </source>
</evidence>